<dbReference type="InterPro" id="IPR043198">
    <property type="entry name" value="Cyclin/Ssn8"/>
</dbReference>
<evidence type="ECO:0000313" key="6">
    <source>
        <dbReference type="Proteomes" id="UP000094112"/>
    </source>
</evidence>
<dbReference type="STRING" id="683960.A0A1E3PAH9"/>
<dbReference type="CDD" id="cd20525">
    <property type="entry name" value="CYCLIN_CCNH_rpt2"/>
    <property type="match status" value="1"/>
</dbReference>
<dbReference type="PANTHER" id="PTHR10026">
    <property type="entry name" value="CYCLIN"/>
    <property type="match status" value="1"/>
</dbReference>
<feature type="compositionally biased region" description="Basic and acidic residues" evidence="3">
    <location>
        <begin position="252"/>
        <end position="272"/>
    </location>
</feature>
<dbReference type="AlphaFoldDB" id="A0A1E3PAH9"/>
<dbReference type="InterPro" id="IPR031658">
    <property type="entry name" value="Cyclin_C_2"/>
</dbReference>
<keyword evidence="6" id="KW-1185">Reference proteome</keyword>
<dbReference type="OrthoDB" id="340962at2759"/>
<dbReference type="GO" id="GO:0006995">
    <property type="term" value="P:cellular response to nitrogen starvation"/>
    <property type="evidence" value="ECO:0007669"/>
    <property type="project" value="EnsemblFungi"/>
</dbReference>
<keyword evidence="1 2" id="KW-0195">Cyclin</keyword>
<feature type="region of interest" description="Disordered" evidence="3">
    <location>
        <begin position="247"/>
        <end position="272"/>
    </location>
</feature>
<dbReference type="InterPro" id="IPR006671">
    <property type="entry name" value="Cyclin_N"/>
</dbReference>
<evidence type="ECO:0000256" key="3">
    <source>
        <dbReference type="SAM" id="MobiDB-lite"/>
    </source>
</evidence>
<dbReference type="GeneID" id="30201292"/>
<proteinExistence type="inferred from homology"/>
<dbReference type="GO" id="GO:0010508">
    <property type="term" value="P:positive regulation of autophagy"/>
    <property type="evidence" value="ECO:0007669"/>
    <property type="project" value="EnsemblFungi"/>
</dbReference>
<dbReference type="InterPro" id="IPR036915">
    <property type="entry name" value="Cyclin-like_sf"/>
</dbReference>
<dbReference type="GO" id="GO:0006367">
    <property type="term" value="P:transcription initiation at RNA polymerase II promoter"/>
    <property type="evidence" value="ECO:0007669"/>
    <property type="project" value="EnsemblFungi"/>
</dbReference>
<dbReference type="GO" id="GO:0006357">
    <property type="term" value="P:regulation of transcription by RNA polymerase II"/>
    <property type="evidence" value="ECO:0007669"/>
    <property type="project" value="InterPro"/>
</dbReference>
<sequence length="345" mass="40447">MTQRVTFDELYRRSTQYRKWSFTRDELQQRRKTINEKGSLKVDERLKETPDVEPSQIEKVTVDEEQKLISFHSRRIIMLAKYFNMPSQVRATAISFLRKFYLVNSVMEYHPKLVLLTCLFLAAKSENFFISIASFSKRIPKTTPESILSLEFEILQSLQFTLFVHHPFRPLYGFFFDIQEALKGEVTAKELGKVYDNARNLINEAIISDAVYYYTPPQIALACLREVDEGLTMKYLEKKFKKEKSEEDIEVKEELQEKTEDEESKPKQENISDHYDILVKTITQCQEVIRTAQDPTKEEATVIDKKVQYCLNPSIVLKRKREGETPDANDPNKRQRTESVEPSLT</sequence>
<dbReference type="EMBL" id="KV454208">
    <property type="protein sequence ID" value="ODQ62234.1"/>
    <property type="molecule type" value="Genomic_DNA"/>
</dbReference>
<feature type="compositionally biased region" description="Basic and acidic residues" evidence="3">
    <location>
        <begin position="330"/>
        <end position="339"/>
    </location>
</feature>
<comment type="similarity">
    <text evidence="2">Belongs to the cyclin family.</text>
</comment>
<gene>
    <name evidence="5" type="ORF">WICANDRAFT_66526</name>
</gene>
<evidence type="ECO:0000313" key="5">
    <source>
        <dbReference type="EMBL" id="ODQ62234.1"/>
    </source>
</evidence>
<dbReference type="RefSeq" id="XP_019041441.1">
    <property type="nucleotide sequence ID" value="XM_019184046.1"/>
</dbReference>
<feature type="domain" description="Cyclin-like" evidence="4">
    <location>
        <begin position="74"/>
        <end position="156"/>
    </location>
</feature>
<dbReference type="GO" id="GO:0016538">
    <property type="term" value="F:cyclin-dependent protein serine/threonine kinase regulator activity"/>
    <property type="evidence" value="ECO:0007669"/>
    <property type="project" value="EnsemblFungi"/>
</dbReference>
<dbReference type="Gene3D" id="1.10.472.10">
    <property type="entry name" value="Cyclin-like"/>
    <property type="match status" value="2"/>
</dbReference>
<evidence type="ECO:0000259" key="4">
    <source>
        <dbReference type="SMART" id="SM00385"/>
    </source>
</evidence>
<dbReference type="SMART" id="SM00385">
    <property type="entry name" value="CYCLIN"/>
    <property type="match status" value="1"/>
</dbReference>
<organism evidence="5 6">
    <name type="scientific">Wickerhamomyces anomalus (strain ATCC 58044 / CBS 1984 / NCYC 433 / NRRL Y-366-8)</name>
    <name type="common">Yeast</name>
    <name type="synonym">Hansenula anomala</name>
    <dbReference type="NCBI Taxonomy" id="683960"/>
    <lineage>
        <taxon>Eukaryota</taxon>
        <taxon>Fungi</taxon>
        <taxon>Dikarya</taxon>
        <taxon>Ascomycota</taxon>
        <taxon>Saccharomycotina</taxon>
        <taxon>Saccharomycetes</taxon>
        <taxon>Phaffomycetales</taxon>
        <taxon>Wickerhamomycetaceae</taxon>
        <taxon>Wickerhamomyces</taxon>
    </lineage>
</organism>
<dbReference type="SUPFAM" id="SSF47954">
    <property type="entry name" value="Cyclin-like"/>
    <property type="match status" value="2"/>
</dbReference>
<name>A0A1E3PAH9_WICAA</name>
<protein>
    <recommendedName>
        <fullName evidence="4">Cyclin-like domain-containing protein</fullName>
    </recommendedName>
</protein>
<feature type="region of interest" description="Disordered" evidence="3">
    <location>
        <begin position="318"/>
        <end position="345"/>
    </location>
</feature>
<dbReference type="Proteomes" id="UP000094112">
    <property type="component" value="Unassembled WGS sequence"/>
</dbReference>
<dbReference type="InterPro" id="IPR013763">
    <property type="entry name" value="Cyclin-like_dom"/>
</dbReference>
<evidence type="ECO:0000256" key="1">
    <source>
        <dbReference type="ARBA" id="ARBA00023127"/>
    </source>
</evidence>
<dbReference type="Pfam" id="PF00134">
    <property type="entry name" value="Cyclin_N"/>
    <property type="match status" value="1"/>
</dbReference>
<dbReference type="GO" id="GO:0070985">
    <property type="term" value="C:transcription factor TFIIK complex"/>
    <property type="evidence" value="ECO:0007669"/>
    <property type="project" value="EnsemblFungi"/>
</dbReference>
<dbReference type="CDD" id="cd20524">
    <property type="entry name" value="CYCLIN_CCNH_rpt1"/>
    <property type="match status" value="1"/>
</dbReference>
<accession>A0A1E3PAH9</accession>
<dbReference type="GO" id="GO:0006289">
    <property type="term" value="P:nucleotide-excision repair"/>
    <property type="evidence" value="ECO:0007669"/>
    <property type="project" value="EnsemblFungi"/>
</dbReference>
<reference evidence="5 6" key="1">
    <citation type="journal article" date="2016" name="Proc. Natl. Acad. Sci. U.S.A.">
        <title>Comparative genomics of biotechnologically important yeasts.</title>
        <authorList>
            <person name="Riley R."/>
            <person name="Haridas S."/>
            <person name="Wolfe K.H."/>
            <person name="Lopes M.R."/>
            <person name="Hittinger C.T."/>
            <person name="Goeker M."/>
            <person name="Salamov A.A."/>
            <person name="Wisecaver J.H."/>
            <person name="Long T.M."/>
            <person name="Calvey C.H."/>
            <person name="Aerts A.L."/>
            <person name="Barry K.W."/>
            <person name="Choi C."/>
            <person name="Clum A."/>
            <person name="Coughlan A.Y."/>
            <person name="Deshpande S."/>
            <person name="Douglass A.P."/>
            <person name="Hanson S.J."/>
            <person name="Klenk H.-P."/>
            <person name="LaButti K.M."/>
            <person name="Lapidus A."/>
            <person name="Lindquist E.A."/>
            <person name="Lipzen A.M."/>
            <person name="Meier-Kolthoff J.P."/>
            <person name="Ohm R.A."/>
            <person name="Otillar R.P."/>
            <person name="Pangilinan J.L."/>
            <person name="Peng Y."/>
            <person name="Rokas A."/>
            <person name="Rosa C.A."/>
            <person name="Scheuner C."/>
            <person name="Sibirny A.A."/>
            <person name="Slot J.C."/>
            <person name="Stielow J.B."/>
            <person name="Sun H."/>
            <person name="Kurtzman C.P."/>
            <person name="Blackwell M."/>
            <person name="Grigoriev I.V."/>
            <person name="Jeffries T.W."/>
        </authorList>
    </citation>
    <scope>NUCLEOTIDE SEQUENCE [LARGE SCALE GENOMIC DNA]</scope>
    <source>
        <strain evidence="6">ATCC 58044 / CBS 1984 / NCYC 433 / NRRL Y-366-8</strain>
    </source>
</reference>
<dbReference type="GO" id="GO:1905866">
    <property type="term" value="P:positive regulation of Atg1/ULK1 kinase complex assembly"/>
    <property type="evidence" value="ECO:0007669"/>
    <property type="project" value="EnsemblFungi"/>
</dbReference>
<evidence type="ECO:0000256" key="2">
    <source>
        <dbReference type="RuleBase" id="RU000383"/>
    </source>
</evidence>
<dbReference type="Pfam" id="PF16899">
    <property type="entry name" value="Cyclin_C_2"/>
    <property type="match status" value="1"/>
</dbReference>